<feature type="region of interest" description="Disordered" evidence="1">
    <location>
        <begin position="137"/>
        <end position="170"/>
    </location>
</feature>
<dbReference type="PANTHER" id="PTHR15160:SF1">
    <property type="entry name" value="VON HIPPEL-LINDAU DISEASE TUMOR SUPPRESSOR"/>
    <property type="match status" value="1"/>
</dbReference>
<evidence type="ECO:0000259" key="2">
    <source>
        <dbReference type="PROSITE" id="PS51658"/>
    </source>
</evidence>
<dbReference type="SUPFAM" id="SSF103256">
    <property type="entry name" value="Hypothetical protein TM0160"/>
    <property type="match status" value="1"/>
</dbReference>
<dbReference type="eggNOG" id="COG1259">
    <property type="taxonomic scope" value="Bacteria"/>
</dbReference>
<evidence type="ECO:0000313" key="3">
    <source>
        <dbReference type="EMBL" id="ABU56486.1"/>
    </source>
</evidence>
<proteinExistence type="predicted"/>
<evidence type="ECO:0000256" key="1">
    <source>
        <dbReference type="SAM" id="MobiDB-lite"/>
    </source>
</evidence>
<dbReference type="RefSeq" id="WP_011997890.1">
    <property type="nucleotide sequence ID" value="NC_009767.1"/>
</dbReference>
<dbReference type="EMBL" id="CP000804">
    <property type="protein sequence ID" value="ABU56486.1"/>
    <property type="molecule type" value="Genomic_DNA"/>
</dbReference>
<evidence type="ECO:0000313" key="4">
    <source>
        <dbReference type="Proteomes" id="UP000000263"/>
    </source>
</evidence>
<feature type="compositionally biased region" description="Acidic residues" evidence="1">
    <location>
        <begin position="157"/>
        <end position="166"/>
    </location>
</feature>
<dbReference type="InterPro" id="IPR003729">
    <property type="entry name" value="Bi_nuclease_dom"/>
</dbReference>
<dbReference type="AlphaFoldDB" id="A7NG99"/>
<dbReference type="STRING" id="383372.Rcas_0354"/>
<gene>
    <name evidence="3" type="ordered locus">Rcas_0354</name>
</gene>
<reference evidence="3 4" key="1">
    <citation type="submission" date="2007-08" db="EMBL/GenBank/DDBJ databases">
        <title>Complete sequence of Roseiflexus castenholzii DSM 13941.</title>
        <authorList>
            <consortium name="US DOE Joint Genome Institute"/>
            <person name="Copeland A."/>
            <person name="Lucas S."/>
            <person name="Lapidus A."/>
            <person name="Barry K."/>
            <person name="Glavina del Rio T."/>
            <person name="Dalin E."/>
            <person name="Tice H."/>
            <person name="Pitluck S."/>
            <person name="Thompson L.S."/>
            <person name="Brettin T."/>
            <person name="Bruce D."/>
            <person name="Detter J.C."/>
            <person name="Han C."/>
            <person name="Tapia R."/>
            <person name="Schmutz J."/>
            <person name="Larimer F."/>
            <person name="Land M."/>
            <person name="Hauser L."/>
            <person name="Kyrpides N."/>
            <person name="Mikhailova N."/>
            <person name="Bryant D.A."/>
            <person name="Hanada S."/>
            <person name="Tsukatani Y."/>
            <person name="Richardson P."/>
        </authorList>
    </citation>
    <scope>NUCLEOTIDE SEQUENCE [LARGE SCALE GENOMIC DNA]</scope>
    <source>
        <strain evidence="4">DSM 13941 / HLO8</strain>
    </source>
</reference>
<keyword evidence="4" id="KW-1185">Reference proteome</keyword>
<accession>A7NG99</accession>
<organism evidence="3 4">
    <name type="scientific">Roseiflexus castenholzii (strain DSM 13941 / HLO8)</name>
    <dbReference type="NCBI Taxonomy" id="383372"/>
    <lineage>
        <taxon>Bacteria</taxon>
        <taxon>Bacillati</taxon>
        <taxon>Chloroflexota</taxon>
        <taxon>Chloroflexia</taxon>
        <taxon>Chloroflexales</taxon>
        <taxon>Roseiflexineae</taxon>
        <taxon>Roseiflexaceae</taxon>
        <taxon>Roseiflexus</taxon>
    </lineage>
</organism>
<protein>
    <recommendedName>
        <fullName evidence="2">BFN domain-containing protein</fullName>
    </recommendedName>
</protein>
<dbReference type="Pfam" id="PF02577">
    <property type="entry name" value="BFN_dom"/>
    <property type="match status" value="1"/>
</dbReference>
<dbReference type="HOGENOM" id="CLU_096111_1_2_0"/>
<dbReference type="KEGG" id="rca:Rcas_0354"/>
<dbReference type="InterPro" id="IPR036104">
    <property type="entry name" value="BFN_sf"/>
</dbReference>
<dbReference type="GO" id="GO:0004518">
    <property type="term" value="F:nuclease activity"/>
    <property type="evidence" value="ECO:0007669"/>
    <property type="project" value="InterPro"/>
</dbReference>
<dbReference type="PROSITE" id="PS51658">
    <property type="entry name" value="BFN"/>
    <property type="match status" value="1"/>
</dbReference>
<feature type="compositionally biased region" description="Basic and acidic residues" evidence="1">
    <location>
        <begin position="142"/>
        <end position="156"/>
    </location>
</feature>
<dbReference type="PANTHER" id="PTHR15160">
    <property type="entry name" value="VON HIPPEL-LINDAU PROTEIN"/>
    <property type="match status" value="1"/>
</dbReference>
<sequence length="193" mass="21512">MIRVTVDSIRVSLLTQHRVVVLREAESRRYLPIWIGAFEADAIALAMQGHEPQRPMTHDLLKSVFSELGSTISHIVINDIQDSTFYARIVVEQGSHTIEIDARPSDAIALAVRTDAPIYVETHVFEAAGVLFDDEETTAADEEPKSASRVLDRASESDEPESDTSTDEGLSLFRDFINTLDIDDDEQNKGKKQ</sequence>
<feature type="domain" description="BFN" evidence="2">
    <location>
        <begin position="1"/>
        <end position="132"/>
    </location>
</feature>
<dbReference type="Proteomes" id="UP000000263">
    <property type="component" value="Chromosome"/>
</dbReference>
<dbReference type="OrthoDB" id="9788698at2"/>
<name>A7NG99_ROSCS</name>
<dbReference type="Gene3D" id="3.10.690.10">
    <property type="entry name" value="Bifunctional nuclease domain"/>
    <property type="match status" value="1"/>
</dbReference>